<feature type="compositionally biased region" description="Polar residues" evidence="8">
    <location>
        <begin position="568"/>
        <end position="581"/>
    </location>
</feature>
<dbReference type="Pfam" id="PF00076">
    <property type="entry name" value="RRM_1"/>
    <property type="match status" value="2"/>
</dbReference>
<protein>
    <submittedName>
        <fullName evidence="10">Squamous cell carcinoma antigen recognized by T-cells 3</fullName>
    </submittedName>
</protein>
<keyword evidence="6" id="KW-0539">Nucleus</keyword>
<dbReference type="CDD" id="cd12392">
    <property type="entry name" value="RRM2_SART3"/>
    <property type="match status" value="1"/>
</dbReference>
<comment type="subcellular location">
    <subcellularLocation>
        <location evidence="1">Nucleus</location>
    </subcellularLocation>
</comment>
<evidence type="ECO:0000256" key="2">
    <source>
        <dbReference type="ARBA" id="ARBA00022664"/>
    </source>
</evidence>
<dbReference type="InterPro" id="IPR003107">
    <property type="entry name" value="HAT"/>
</dbReference>
<dbReference type="GO" id="GO:0008380">
    <property type="term" value="P:RNA splicing"/>
    <property type="evidence" value="ECO:0007669"/>
    <property type="project" value="UniProtKB-KW"/>
</dbReference>
<dbReference type="PROSITE" id="PS50102">
    <property type="entry name" value="RRM"/>
    <property type="match status" value="2"/>
</dbReference>
<dbReference type="FunFam" id="1.25.40.10:FF:000098">
    <property type="entry name" value="Squamous cell carcinoma antigen recognized by T-cells 3"/>
    <property type="match status" value="1"/>
</dbReference>
<dbReference type="STRING" id="597456.A0A0L7QUR5"/>
<feature type="domain" description="RRM" evidence="9">
    <location>
        <begin position="663"/>
        <end position="739"/>
    </location>
</feature>
<feature type="region of interest" description="Disordered" evidence="8">
    <location>
        <begin position="1"/>
        <end position="63"/>
    </location>
</feature>
<dbReference type="InterPro" id="IPR034218">
    <property type="entry name" value="SART3_RRM2"/>
</dbReference>
<dbReference type="AlphaFoldDB" id="A0A0L7QUR5"/>
<dbReference type="PANTHER" id="PTHR17204">
    <property type="entry name" value="PRE-MRNA PROCESSING PROTEIN PRP39-RELATED"/>
    <property type="match status" value="1"/>
</dbReference>
<dbReference type="Pfam" id="PF23241">
    <property type="entry name" value="HAT_PRP39_C"/>
    <property type="match status" value="1"/>
</dbReference>
<dbReference type="Pfam" id="PF23240">
    <property type="entry name" value="HAT_PRP39_N"/>
    <property type="match status" value="1"/>
</dbReference>
<accession>A0A0L7QUR5</accession>
<evidence type="ECO:0000256" key="1">
    <source>
        <dbReference type="ARBA" id="ARBA00004123"/>
    </source>
</evidence>
<dbReference type="InterPro" id="IPR011990">
    <property type="entry name" value="TPR-like_helical_dom_sf"/>
</dbReference>
<feature type="domain" description="RRM" evidence="9">
    <location>
        <begin position="756"/>
        <end position="833"/>
    </location>
</feature>
<evidence type="ECO:0000256" key="5">
    <source>
        <dbReference type="ARBA" id="ARBA00023187"/>
    </source>
</evidence>
<keyword evidence="5" id="KW-0508">mRNA splicing</keyword>
<evidence type="ECO:0000256" key="6">
    <source>
        <dbReference type="ARBA" id="ARBA00023242"/>
    </source>
</evidence>
<evidence type="ECO:0000256" key="7">
    <source>
        <dbReference type="PROSITE-ProRule" id="PRU00176"/>
    </source>
</evidence>
<name>A0A0L7QUR5_9HYME</name>
<dbReference type="SMART" id="SM00386">
    <property type="entry name" value="HAT"/>
    <property type="match status" value="8"/>
</dbReference>
<dbReference type="Proteomes" id="UP000053825">
    <property type="component" value="Unassembled WGS sequence"/>
</dbReference>
<dbReference type="PANTHER" id="PTHR17204:SF25">
    <property type="entry name" value="RRM DOMAIN-CONTAINING PROTEIN"/>
    <property type="match status" value="1"/>
</dbReference>
<reference evidence="10 11" key="1">
    <citation type="submission" date="2015-07" db="EMBL/GenBank/DDBJ databases">
        <title>The genome of Habropoda laboriosa.</title>
        <authorList>
            <person name="Pan H."/>
            <person name="Kapheim K."/>
        </authorList>
    </citation>
    <scope>NUCLEOTIDE SEQUENCE [LARGE SCALE GENOMIC DNA]</scope>
    <source>
        <strain evidence="10">0110345459</strain>
    </source>
</reference>
<dbReference type="SUPFAM" id="SSF48452">
    <property type="entry name" value="TPR-like"/>
    <property type="match status" value="1"/>
</dbReference>
<dbReference type="Gene3D" id="1.25.40.10">
    <property type="entry name" value="Tetratricopeptide repeat domain"/>
    <property type="match status" value="2"/>
</dbReference>
<dbReference type="SUPFAM" id="SSF54928">
    <property type="entry name" value="RNA-binding domain, RBD"/>
    <property type="match status" value="2"/>
</dbReference>
<dbReference type="SMART" id="SM00360">
    <property type="entry name" value="RRM"/>
    <property type="match status" value="2"/>
</dbReference>
<dbReference type="InterPro" id="IPR034217">
    <property type="entry name" value="SART3_RRM1"/>
</dbReference>
<feature type="compositionally biased region" description="Basic and acidic residues" evidence="8">
    <location>
        <begin position="11"/>
        <end position="30"/>
    </location>
</feature>
<dbReference type="Gene3D" id="3.30.70.330">
    <property type="match status" value="2"/>
</dbReference>
<keyword evidence="2" id="KW-0507">mRNA processing</keyword>
<sequence length="908" mass="103788">MEEMDVGNEESNGKSLRENLADDKEDKSELIEDEAHENMDDEPADNELVDDNQDEDDDEEDADEAEVKVLLATLAENPYDYTTHVSLINKFKKMGELERLRTARENMSSKYPLSPDLWLSWIQDEINLSTTPEQKAEVVNLCERAVKDYLSVKVWLEYLQFSIGNMGTEKDAAKNVRQLFERALTAVGLHTIKGAIIWEAFREFEVVLYALIDPLNQAERKEQLERIANLFKRQLACPLLDMEKTYEEYEAWHYGDGAEAVIDDKIVAGGYERALKQLNVRLPYEEKIVSAQNENELLDSYKIYLSYEKQHGDPGRITVLYERAITDLSLEMSIWLDYLTYLEENIKIESVLDQVYQRASRNVPWCAKMWQKWMRSYEKWGKTTLEVQTLLENALAAGFSTAEDYRNLWITYLEYLRRKIDRYSTAEKKQLEILRNAFNRACEHLAKSFGLEGDPNCIILQYWARTEAIHAANMEKSRTLWADILSQGHSATASYWLEYISLESCYGDTKNLRKLYQKALASVKDWPESIANAWMNFERDEGKLEQMELCEARTKEKLDKVAEERQKTQQTCSHELSPLQSKKTHKRKQDDIGKWKNLGGSPTKITKVEIQTKQKSKESRLNIEKKVDADTEEQKSKIAPPPGFKAPDNEQTEADAHEVDDKITVFVSNLDYTATEEEVKNALEPAGPITMFKMIRDYKGRSKGFCYVQLSNAEAVEKALKLDRTPIGRRPMFVSRCNPNRTRGAGFKYSCTLEKNKLFVKGLPVTTTKEDLEGIFKVHGTLKEVRVVTYRNGHSKGLAYVDFEDENSAAKALLATDGMKIGDKVISVAISQPPERKKAPMTDEMVTVKSLGGTTVSRTTFGMPKTLLSIIPRTVKIPATNGSASVSGNGVPPKMNNQDFRNMLLNKK</sequence>
<keyword evidence="4 7" id="KW-0694">RNA-binding</keyword>
<dbReference type="GO" id="GO:0005634">
    <property type="term" value="C:nucleus"/>
    <property type="evidence" value="ECO:0007669"/>
    <property type="project" value="UniProtKB-SubCell"/>
</dbReference>
<evidence type="ECO:0000259" key="9">
    <source>
        <dbReference type="PROSITE" id="PS50102"/>
    </source>
</evidence>
<dbReference type="InterPro" id="IPR059164">
    <property type="entry name" value="HAT_PRP39_C"/>
</dbReference>
<dbReference type="GO" id="GO:0006397">
    <property type="term" value="P:mRNA processing"/>
    <property type="evidence" value="ECO:0007669"/>
    <property type="project" value="UniProtKB-KW"/>
</dbReference>
<dbReference type="CDD" id="cd12391">
    <property type="entry name" value="RRM1_SART3"/>
    <property type="match status" value="1"/>
</dbReference>
<dbReference type="InterPro" id="IPR035979">
    <property type="entry name" value="RBD_domain_sf"/>
</dbReference>
<proteinExistence type="predicted"/>
<dbReference type="InterPro" id="IPR012677">
    <property type="entry name" value="Nucleotide-bd_a/b_plait_sf"/>
</dbReference>
<feature type="region of interest" description="Disordered" evidence="8">
    <location>
        <begin position="564"/>
        <end position="656"/>
    </location>
</feature>
<keyword evidence="3" id="KW-0677">Repeat</keyword>
<evidence type="ECO:0000313" key="10">
    <source>
        <dbReference type="EMBL" id="KOC62368.1"/>
    </source>
</evidence>
<keyword evidence="11" id="KW-1185">Reference proteome</keyword>
<dbReference type="EMBL" id="KQ414731">
    <property type="protein sequence ID" value="KOC62368.1"/>
    <property type="molecule type" value="Genomic_DNA"/>
</dbReference>
<dbReference type="InterPro" id="IPR000504">
    <property type="entry name" value="RRM_dom"/>
</dbReference>
<dbReference type="OrthoDB" id="360390at2759"/>
<organism evidence="10 11">
    <name type="scientific">Habropoda laboriosa</name>
    <dbReference type="NCBI Taxonomy" id="597456"/>
    <lineage>
        <taxon>Eukaryota</taxon>
        <taxon>Metazoa</taxon>
        <taxon>Ecdysozoa</taxon>
        <taxon>Arthropoda</taxon>
        <taxon>Hexapoda</taxon>
        <taxon>Insecta</taxon>
        <taxon>Pterygota</taxon>
        <taxon>Neoptera</taxon>
        <taxon>Endopterygota</taxon>
        <taxon>Hymenoptera</taxon>
        <taxon>Apocrita</taxon>
        <taxon>Aculeata</taxon>
        <taxon>Apoidea</taxon>
        <taxon>Anthophila</taxon>
        <taxon>Apidae</taxon>
        <taxon>Habropoda</taxon>
    </lineage>
</organism>
<evidence type="ECO:0000256" key="8">
    <source>
        <dbReference type="SAM" id="MobiDB-lite"/>
    </source>
</evidence>
<evidence type="ECO:0000256" key="4">
    <source>
        <dbReference type="ARBA" id="ARBA00022884"/>
    </source>
</evidence>
<evidence type="ECO:0000256" key="3">
    <source>
        <dbReference type="ARBA" id="ARBA00022737"/>
    </source>
</evidence>
<evidence type="ECO:0000313" key="11">
    <source>
        <dbReference type="Proteomes" id="UP000053825"/>
    </source>
</evidence>
<dbReference type="GO" id="GO:0003723">
    <property type="term" value="F:RNA binding"/>
    <property type="evidence" value="ECO:0007669"/>
    <property type="project" value="UniProtKB-UniRule"/>
</dbReference>
<feature type="compositionally biased region" description="Acidic residues" evidence="8">
    <location>
        <begin position="31"/>
        <end position="63"/>
    </location>
</feature>
<feature type="compositionally biased region" description="Basic and acidic residues" evidence="8">
    <location>
        <begin position="606"/>
        <end position="636"/>
    </location>
</feature>
<gene>
    <name evidence="10" type="ORF">WH47_03781</name>
</gene>